<evidence type="ECO:0000313" key="2">
    <source>
        <dbReference type="EnsemblPlants" id="OB12G17440.1"/>
    </source>
</evidence>
<sequence>MNAYNLYMSRFISIHMNLGKTRKSYIVKRREYIKKPILLIIYLFISIFHVGL</sequence>
<reference evidence="2" key="2">
    <citation type="submission" date="2013-04" db="UniProtKB">
        <authorList>
            <consortium name="EnsemblPlants"/>
        </authorList>
    </citation>
    <scope>IDENTIFICATION</scope>
</reference>
<evidence type="ECO:0000256" key="1">
    <source>
        <dbReference type="SAM" id="Phobius"/>
    </source>
</evidence>
<name>J3NCN6_ORYBR</name>
<dbReference type="AlphaFoldDB" id="J3NCN6"/>
<dbReference type="Gramene" id="OB12G17440.1">
    <property type="protein sequence ID" value="OB12G17440.1"/>
    <property type="gene ID" value="OB12G17440"/>
</dbReference>
<keyword evidence="1" id="KW-1133">Transmembrane helix</keyword>
<protein>
    <submittedName>
        <fullName evidence="2">Uncharacterized protein</fullName>
    </submittedName>
</protein>
<dbReference type="EnsemblPlants" id="OB12G17440.1">
    <property type="protein sequence ID" value="OB12G17440.1"/>
    <property type="gene ID" value="OB12G17440"/>
</dbReference>
<accession>J3NCN6</accession>
<feature type="transmembrane region" description="Helical" evidence="1">
    <location>
        <begin position="32"/>
        <end position="51"/>
    </location>
</feature>
<dbReference type="HOGENOM" id="CLU_3090440_0_0_1"/>
<keyword evidence="3" id="KW-1185">Reference proteome</keyword>
<dbReference type="Proteomes" id="UP000006038">
    <property type="component" value="Chromosome 12"/>
</dbReference>
<proteinExistence type="predicted"/>
<reference evidence="2" key="1">
    <citation type="journal article" date="2013" name="Nat. Commun.">
        <title>Whole-genome sequencing of Oryza brachyantha reveals mechanisms underlying Oryza genome evolution.</title>
        <authorList>
            <person name="Chen J."/>
            <person name="Huang Q."/>
            <person name="Gao D."/>
            <person name="Wang J."/>
            <person name="Lang Y."/>
            <person name="Liu T."/>
            <person name="Li B."/>
            <person name="Bai Z."/>
            <person name="Luis Goicoechea J."/>
            <person name="Liang C."/>
            <person name="Chen C."/>
            <person name="Zhang W."/>
            <person name="Sun S."/>
            <person name="Liao Y."/>
            <person name="Zhang X."/>
            <person name="Yang L."/>
            <person name="Song C."/>
            <person name="Wang M."/>
            <person name="Shi J."/>
            <person name="Liu G."/>
            <person name="Liu J."/>
            <person name="Zhou H."/>
            <person name="Zhou W."/>
            <person name="Yu Q."/>
            <person name="An N."/>
            <person name="Chen Y."/>
            <person name="Cai Q."/>
            <person name="Wang B."/>
            <person name="Liu B."/>
            <person name="Min J."/>
            <person name="Huang Y."/>
            <person name="Wu H."/>
            <person name="Li Z."/>
            <person name="Zhang Y."/>
            <person name="Yin Y."/>
            <person name="Song W."/>
            <person name="Jiang J."/>
            <person name="Jackson S.A."/>
            <person name="Wing R.A."/>
            <person name="Wang J."/>
            <person name="Chen M."/>
        </authorList>
    </citation>
    <scope>NUCLEOTIDE SEQUENCE [LARGE SCALE GENOMIC DNA]</scope>
    <source>
        <strain evidence="2">cv. IRGC 101232</strain>
    </source>
</reference>
<keyword evidence="1" id="KW-0472">Membrane</keyword>
<evidence type="ECO:0000313" key="3">
    <source>
        <dbReference type="Proteomes" id="UP000006038"/>
    </source>
</evidence>
<keyword evidence="1" id="KW-0812">Transmembrane</keyword>
<organism evidence="2">
    <name type="scientific">Oryza brachyantha</name>
    <name type="common">malo sina</name>
    <dbReference type="NCBI Taxonomy" id="4533"/>
    <lineage>
        <taxon>Eukaryota</taxon>
        <taxon>Viridiplantae</taxon>
        <taxon>Streptophyta</taxon>
        <taxon>Embryophyta</taxon>
        <taxon>Tracheophyta</taxon>
        <taxon>Spermatophyta</taxon>
        <taxon>Magnoliopsida</taxon>
        <taxon>Liliopsida</taxon>
        <taxon>Poales</taxon>
        <taxon>Poaceae</taxon>
        <taxon>BOP clade</taxon>
        <taxon>Oryzoideae</taxon>
        <taxon>Oryzeae</taxon>
        <taxon>Oryzinae</taxon>
        <taxon>Oryza</taxon>
    </lineage>
</organism>